<dbReference type="PANTHER" id="PTHR42648:SF11">
    <property type="entry name" value="TRANSPOSON TY4-P GAG-POL POLYPROTEIN"/>
    <property type="match status" value="1"/>
</dbReference>
<dbReference type="InterPro" id="IPR057670">
    <property type="entry name" value="SH3_retrovirus"/>
</dbReference>
<evidence type="ECO:0000256" key="12">
    <source>
        <dbReference type="ARBA" id="ARBA00022918"/>
    </source>
</evidence>
<keyword evidence="16" id="KW-0472">Membrane</keyword>
<keyword evidence="6" id="KW-0547">Nucleotide-binding</keyword>
<dbReference type="GO" id="GO:0004519">
    <property type="term" value="F:endonuclease activity"/>
    <property type="evidence" value="ECO:0007669"/>
    <property type="project" value="UniProtKB-KW"/>
</dbReference>
<dbReference type="GO" id="GO:0015074">
    <property type="term" value="P:DNA integration"/>
    <property type="evidence" value="ECO:0007669"/>
    <property type="project" value="UniProtKB-KW"/>
</dbReference>
<keyword evidence="13" id="KW-0548">Nucleotidyltransferase</keyword>
<feature type="domain" description="Integrase catalytic" evidence="17">
    <location>
        <begin position="521"/>
        <end position="671"/>
    </location>
</feature>
<dbReference type="GO" id="GO:0003964">
    <property type="term" value="F:RNA-directed DNA polymerase activity"/>
    <property type="evidence" value="ECO:0007669"/>
    <property type="project" value="UniProtKB-KW"/>
</dbReference>
<dbReference type="InterPro" id="IPR054722">
    <property type="entry name" value="PolX-like_BBD"/>
</dbReference>
<keyword evidence="4" id="KW-0540">Nuclease</keyword>
<dbReference type="GO" id="GO:0003676">
    <property type="term" value="F:nucleic acid binding"/>
    <property type="evidence" value="ECO:0007669"/>
    <property type="project" value="InterPro"/>
</dbReference>
<evidence type="ECO:0000256" key="15">
    <source>
        <dbReference type="ARBA" id="ARBA00023172"/>
    </source>
</evidence>
<dbReference type="Pfam" id="PF25597">
    <property type="entry name" value="SH3_retrovirus"/>
    <property type="match status" value="1"/>
</dbReference>
<keyword evidence="10" id="KW-0460">Magnesium</keyword>
<evidence type="ECO:0000313" key="18">
    <source>
        <dbReference type="EMBL" id="WVZ85487.1"/>
    </source>
</evidence>
<evidence type="ECO:0000313" key="19">
    <source>
        <dbReference type="Proteomes" id="UP001341281"/>
    </source>
</evidence>
<keyword evidence="9" id="KW-0067">ATP-binding</keyword>
<evidence type="ECO:0000256" key="11">
    <source>
        <dbReference type="ARBA" id="ARBA00022908"/>
    </source>
</evidence>
<keyword evidence="19" id="KW-1185">Reference proteome</keyword>
<evidence type="ECO:0000256" key="13">
    <source>
        <dbReference type="ARBA" id="ARBA00022932"/>
    </source>
</evidence>
<dbReference type="InterPro" id="IPR001584">
    <property type="entry name" value="Integrase_cat-core"/>
</dbReference>
<keyword evidence="7" id="KW-0255">Endonuclease</keyword>
<keyword evidence="11" id="KW-0229">DNA integration</keyword>
<evidence type="ECO:0000256" key="7">
    <source>
        <dbReference type="ARBA" id="ARBA00022759"/>
    </source>
</evidence>
<evidence type="ECO:0000256" key="4">
    <source>
        <dbReference type="ARBA" id="ARBA00022722"/>
    </source>
</evidence>
<dbReference type="PROSITE" id="PS50994">
    <property type="entry name" value="INTEGRASE"/>
    <property type="match status" value="1"/>
</dbReference>
<dbReference type="Gene3D" id="3.30.420.10">
    <property type="entry name" value="Ribonuclease H-like superfamily/Ribonuclease H"/>
    <property type="match status" value="1"/>
</dbReference>
<evidence type="ECO:0000256" key="5">
    <source>
        <dbReference type="ARBA" id="ARBA00022723"/>
    </source>
</evidence>
<keyword evidence="8" id="KW-0378">Hydrolase</keyword>
<keyword evidence="14" id="KW-0917">Virion maturation</keyword>
<dbReference type="InterPro" id="IPR036397">
    <property type="entry name" value="RNaseH_sf"/>
</dbReference>
<evidence type="ECO:0000256" key="16">
    <source>
        <dbReference type="SAM" id="Phobius"/>
    </source>
</evidence>
<evidence type="ECO:0000256" key="8">
    <source>
        <dbReference type="ARBA" id="ARBA00022801"/>
    </source>
</evidence>
<dbReference type="Pfam" id="PF22936">
    <property type="entry name" value="Pol_BBD"/>
    <property type="match status" value="1"/>
</dbReference>
<keyword evidence="16" id="KW-0812">Transmembrane</keyword>
<dbReference type="Pfam" id="PF13976">
    <property type="entry name" value="gag_pre-integrs"/>
    <property type="match status" value="1"/>
</dbReference>
<keyword evidence="16" id="KW-1133">Transmembrane helix</keyword>
<dbReference type="Proteomes" id="UP001341281">
    <property type="component" value="Chromosome 07"/>
</dbReference>
<dbReference type="GO" id="GO:0006508">
    <property type="term" value="P:proteolysis"/>
    <property type="evidence" value="ECO:0007669"/>
    <property type="project" value="UniProtKB-KW"/>
</dbReference>
<keyword evidence="13" id="KW-0808">Transferase</keyword>
<accession>A0AAQ3U998</accession>
<dbReference type="Pfam" id="PF14223">
    <property type="entry name" value="Retrotran_gag_2"/>
    <property type="match status" value="1"/>
</dbReference>
<evidence type="ECO:0000256" key="6">
    <source>
        <dbReference type="ARBA" id="ARBA00022741"/>
    </source>
</evidence>
<evidence type="ECO:0000256" key="10">
    <source>
        <dbReference type="ARBA" id="ARBA00022842"/>
    </source>
</evidence>
<evidence type="ECO:0000256" key="2">
    <source>
        <dbReference type="ARBA" id="ARBA00022612"/>
    </source>
</evidence>
<protein>
    <recommendedName>
        <fullName evidence="17">Integrase catalytic domain-containing protein</fullName>
    </recommendedName>
</protein>
<keyword evidence="12" id="KW-0695">RNA-directed DNA polymerase</keyword>
<keyword evidence="13" id="KW-0239">DNA-directed DNA polymerase</keyword>
<dbReference type="GO" id="GO:0006310">
    <property type="term" value="P:DNA recombination"/>
    <property type="evidence" value="ECO:0007669"/>
    <property type="project" value="UniProtKB-KW"/>
</dbReference>
<keyword evidence="15" id="KW-0233">DNA recombination</keyword>
<dbReference type="GO" id="GO:0003887">
    <property type="term" value="F:DNA-directed DNA polymerase activity"/>
    <property type="evidence" value="ECO:0007669"/>
    <property type="project" value="UniProtKB-KW"/>
</dbReference>
<dbReference type="InterPro" id="IPR025724">
    <property type="entry name" value="GAG-pre-integrase_dom"/>
</dbReference>
<sequence>MATTASSSLSQLLIPVFDGNNYGFWRIKMRTLFLSQDLLDLVEEGYPDETENMTQAQRKELKENRKEDAKALLMIQQGVTDSIFPRVAAATKSKEAREILKLEFQGSEKVMDIKIQNLLNEFENLSMKHDETIQDFITRVTNKYKHVVAAIEESKDLKTYSFNELIGSLHAHDERINRKLKEKEKEKVVDQAFQVMVLLLNHTKAVVVPLAKMHKEEGIKVKDLQILTEAVVEAKVVVAISVIEVVAILAVAMKIMVIVAVATMIVVMGGMVIVVVTLKEVIGILIRNAIFVYGHLEKFCWNRAEQQSNVVDDKKEENRLFLTCLNAQQSNDDVWFIDSGCSNHMTSKKEYFFFQLESLKKTVYFGDNKPVHVEEIGAIAVHTKSGKKRYIPDVFYVPSLAYNLFSVGQLMGNGYKVIFDDGKCMISSKSDSDYFEAHIAPNKLFPLKMSQLSYSMVSSTPNNSWLWHMRFGHLSFHDLQLLNKKNMVIGLPSIEIDGNIYESCVHGKQHRVSFPVGKSWRAHKPLQLVHADICGPMQTPSLNGSFYFLLFVDDFSRKCWVYFLQHKSEAFSKFMTFKALVEKESGHTIHVLRTDRGIKRQLTASYTPQQNGIAERKNRTVVEMARSMLKAKNLPNSFWAEAVATVVYLLNHSPTKAVWNRTPYEAWYGSKPDVRHLKVFGCIAYAHINSEKRQKLDDKSEKCIFIGYSEQTKGYRVYNPITKRLFVSRDVIFDENAFWD</sequence>
<evidence type="ECO:0000256" key="3">
    <source>
        <dbReference type="ARBA" id="ARBA00022670"/>
    </source>
</evidence>
<dbReference type="GO" id="GO:0008233">
    <property type="term" value="F:peptidase activity"/>
    <property type="evidence" value="ECO:0007669"/>
    <property type="project" value="UniProtKB-KW"/>
</dbReference>
<dbReference type="InterPro" id="IPR039537">
    <property type="entry name" value="Retrotran_Ty1/copia-like"/>
</dbReference>
<feature type="transmembrane region" description="Helical" evidence="16">
    <location>
        <begin position="257"/>
        <end position="278"/>
    </location>
</feature>
<proteinExistence type="predicted"/>
<dbReference type="PANTHER" id="PTHR42648">
    <property type="entry name" value="TRANSPOSASE, PUTATIVE-RELATED"/>
    <property type="match status" value="1"/>
</dbReference>
<evidence type="ECO:0000256" key="9">
    <source>
        <dbReference type="ARBA" id="ARBA00022840"/>
    </source>
</evidence>
<dbReference type="GO" id="GO:0046872">
    <property type="term" value="F:metal ion binding"/>
    <property type="evidence" value="ECO:0007669"/>
    <property type="project" value="UniProtKB-KW"/>
</dbReference>
<organism evidence="18 19">
    <name type="scientific">Paspalum notatum var. saurae</name>
    <dbReference type="NCBI Taxonomy" id="547442"/>
    <lineage>
        <taxon>Eukaryota</taxon>
        <taxon>Viridiplantae</taxon>
        <taxon>Streptophyta</taxon>
        <taxon>Embryophyta</taxon>
        <taxon>Tracheophyta</taxon>
        <taxon>Spermatophyta</taxon>
        <taxon>Magnoliopsida</taxon>
        <taxon>Liliopsida</taxon>
        <taxon>Poales</taxon>
        <taxon>Poaceae</taxon>
        <taxon>PACMAD clade</taxon>
        <taxon>Panicoideae</taxon>
        <taxon>Andropogonodae</taxon>
        <taxon>Paspaleae</taxon>
        <taxon>Paspalinae</taxon>
        <taxon>Paspalum</taxon>
    </lineage>
</organism>
<dbReference type="EMBL" id="CP144751">
    <property type="protein sequence ID" value="WVZ85487.1"/>
    <property type="molecule type" value="Genomic_DNA"/>
</dbReference>
<dbReference type="GO" id="GO:0005524">
    <property type="term" value="F:ATP binding"/>
    <property type="evidence" value="ECO:0007669"/>
    <property type="project" value="UniProtKB-KW"/>
</dbReference>
<evidence type="ECO:0000256" key="1">
    <source>
        <dbReference type="ARBA" id="ARBA00002180"/>
    </source>
</evidence>
<keyword evidence="3" id="KW-0645">Protease</keyword>
<dbReference type="SUPFAM" id="SSF53098">
    <property type="entry name" value="Ribonuclease H-like"/>
    <property type="match status" value="1"/>
</dbReference>
<dbReference type="InterPro" id="IPR012337">
    <property type="entry name" value="RNaseH-like_sf"/>
</dbReference>
<name>A0AAQ3U998_PASNO</name>
<gene>
    <name evidence="18" type="ORF">U9M48_032409</name>
</gene>
<keyword evidence="5" id="KW-0479">Metal-binding</keyword>
<dbReference type="AlphaFoldDB" id="A0AAQ3U998"/>
<keyword evidence="2" id="KW-1188">Viral release from host cell</keyword>
<evidence type="ECO:0000256" key="14">
    <source>
        <dbReference type="ARBA" id="ARBA00023113"/>
    </source>
</evidence>
<reference evidence="18 19" key="1">
    <citation type="submission" date="2024-02" db="EMBL/GenBank/DDBJ databases">
        <title>High-quality chromosome-scale genome assembly of Pensacola bahiagrass (Paspalum notatum Flugge var. saurae).</title>
        <authorList>
            <person name="Vega J.M."/>
            <person name="Podio M."/>
            <person name="Orjuela J."/>
            <person name="Siena L.A."/>
            <person name="Pessino S.C."/>
            <person name="Combes M.C."/>
            <person name="Mariac C."/>
            <person name="Albertini E."/>
            <person name="Pupilli F."/>
            <person name="Ortiz J.P.A."/>
            <person name="Leblanc O."/>
        </authorList>
    </citation>
    <scope>NUCLEOTIDE SEQUENCE [LARGE SCALE GENOMIC DNA]</scope>
    <source>
        <strain evidence="18">R1</strain>
        <tissue evidence="18">Leaf</tissue>
    </source>
</reference>
<evidence type="ECO:0000259" key="17">
    <source>
        <dbReference type="PROSITE" id="PS50994"/>
    </source>
</evidence>
<comment type="function">
    <text evidence="1">The aspartyl protease (PR) mediates the proteolytic cleavages of the Gag and Gag-Pol polyproteins after assembly of the VLP.</text>
</comment>